<dbReference type="AlphaFoldDB" id="A0A183U9T4"/>
<evidence type="ECO:0000313" key="3">
    <source>
        <dbReference type="WBParaSite" id="TCNE_0000525401-mRNA-1"/>
    </source>
</evidence>
<sequence length="80" mass="9168">MLVLAVHGNAAGKLDLGDWVVELNNKVLTSKQHYYRIIREQLQRRVPYTVRPPKAPHYAVQVPCTVILLSARPEKEKVHN</sequence>
<protein>
    <submittedName>
        <fullName evidence="3">PDZ domain-containing protein</fullName>
    </submittedName>
</protein>
<evidence type="ECO:0000313" key="2">
    <source>
        <dbReference type="Proteomes" id="UP000050794"/>
    </source>
</evidence>
<dbReference type="Proteomes" id="UP000050794">
    <property type="component" value="Unassembled WGS sequence"/>
</dbReference>
<name>A0A183U9T4_TOXCA</name>
<accession>A0A183U9T4</accession>
<reference evidence="3" key="1">
    <citation type="submission" date="2016-06" db="UniProtKB">
        <authorList>
            <consortium name="WormBaseParasite"/>
        </authorList>
    </citation>
    <scope>IDENTIFICATION</scope>
</reference>
<dbReference type="EMBL" id="UYWY01012347">
    <property type="protein sequence ID" value="VDM34718.1"/>
    <property type="molecule type" value="Genomic_DNA"/>
</dbReference>
<dbReference type="WBParaSite" id="TCNE_0000525401-mRNA-1">
    <property type="protein sequence ID" value="TCNE_0000525401-mRNA-1"/>
    <property type="gene ID" value="TCNE_0000525401"/>
</dbReference>
<organism evidence="2 3">
    <name type="scientific">Toxocara canis</name>
    <name type="common">Canine roundworm</name>
    <dbReference type="NCBI Taxonomy" id="6265"/>
    <lineage>
        <taxon>Eukaryota</taxon>
        <taxon>Metazoa</taxon>
        <taxon>Ecdysozoa</taxon>
        <taxon>Nematoda</taxon>
        <taxon>Chromadorea</taxon>
        <taxon>Rhabditida</taxon>
        <taxon>Spirurina</taxon>
        <taxon>Ascaridomorpha</taxon>
        <taxon>Ascaridoidea</taxon>
        <taxon>Toxocaridae</taxon>
        <taxon>Toxocara</taxon>
    </lineage>
</organism>
<reference evidence="1 2" key="2">
    <citation type="submission" date="2018-11" db="EMBL/GenBank/DDBJ databases">
        <authorList>
            <consortium name="Pathogen Informatics"/>
        </authorList>
    </citation>
    <scope>NUCLEOTIDE SEQUENCE [LARGE SCALE GENOMIC DNA]</scope>
</reference>
<evidence type="ECO:0000313" key="1">
    <source>
        <dbReference type="EMBL" id="VDM34718.1"/>
    </source>
</evidence>
<keyword evidence="2" id="KW-1185">Reference proteome</keyword>
<gene>
    <name evidence="1" type="ORF">TCNE_LOCUS5254</name>
</gene>
<proteinExistence type="predicted"/>